<feature type="domain" description="RNA polymerase sigma factor 70 region 4 type 2" evidence="2">
    <location>
        <begin position="99"/>
        <end position="149"/>
    </location>
</feature>
<dbReference type="GO" id="GO:0003677">
    <property type="term" value="F:DNA binding"/>
    <property type="evidence" value="ECO:0007669"/>
    <property type="project" value="InterPro"/>
</dbReference>
<keyword evidence="4" id="KW-1185">Reference proteome</keyword>
<keyword evidence="1" id="KW-0175">Coiled coil</keyword>
<evidence type="ECO:0000256" key="1">
    <source>
        <dbReference type="SAM" id="Coils"/>
    </source>
</evidence>
<dbReference type="InterPro" id="IPR013324">
    <property type="entry name" value="RNA_pol_sigma_r3/r4-like"/>
</dbReference>
<protein>
    <submittedName>
        <fullName evidence="3">RNA polymerase subunit sigma-24</fullName>
    </submittedName>
</protein>
<dbReference type="OrthoDB" id="2083683at2"/>
<evidence type="ECO:0000313" key="3">
    <source>
        <dbReference type="EMBL" id="RTE05548.1"/>
    </source>
</evidence>
<name>A0A430J7L4_9BACL</name>
<gene>
    <name evidence="3" type="ORF">EJQ19_25105</name>
</gene>
<dbReference type="AlphaFoldDB" id="A0A430J7L4"/>
<accession>A0A430J7L4</accession>
<evidence type="ECO:0000313" key="4">
    <source>
        <dbReference type="Proteomes" id="UP000276128"/>
    </source>
</evidence>
<sequence>MHDLKRSYRKTHRILQQAKERAEQANDEAELITIKEMMSDVVYAIEWMHTGRRPGNKRGIERRAGYQRYKLLDPLRMQSFVSNTTAASPSTLTDHQRYQIKDALSRLSEQERECYVLAHGHCLSYSDIAKLLNIAKSSVQTYVERAQKKVSEDLQNSLFLIWE</sequence>
<proteinExistence type="predicted"/>
<dbReference type="InterPro" id="IPR036388">
    <property type="entry name" value="WH-like_DNA-bd_sf"/>
</dbReference>
<evidence type="ECO:0000259" key="2">
    <source>
        <dbReference type="Pfam" id="PF08281"/>
    </source>
</evidence>
<dbReference type="Pfam" id="PF08281">
    <property type="entry name" value="Sigma70_r4_2"/>
    <property type="match status" value="1"/>
</dbReference>
<dbReference type="NCBIfam" id="NF005385">
    <property type="entry name" value="PRK06930.1"/>
    <property type="match status" value="1"/>
</dbReference>
<dbReference type="Gene3D" id="1.10.10.10">
    <property type="entry name" value="Winged helix-like DNA-binding domain superfamily/Winged helix DNA-binding domain"/>
    <property type="match status" value="1"/>
</dbReference>
<dbReference type="GO" id="GO:0016987">
    <property type="term" value="F:sigma factor activity"/>
    <property type="evidence" value="ECO:0007669"/>
    <property type="project" value="InterPro"/>
</dbReference>
<dbReference type="InterPro" id="IPR013249">
    <property type="entry name" value="RNA_pol_sigma70_r4_t2"/>
</dbReference>
<dbReference type="SUPFAM" id="SSF88659">
    <property type="entry name" value="Sigma3 and sigma4 domains of RNA polymerase sigma factors"/>
    <property type="match status" value="1"/>
</dbReference>
<dbReference type="EMBL" id="RXHU01000082">
    <property type="protein sequence ID" value="RTE05548.1"/>
    <property type="molecule type" value="Genomic_DNA"/>
</dbReference>
<organism evidence="3 4">
    <name type="scientific">Paenibacillus whitsoniae</name>
    <dbReference type="NCBI Taxonomy" id="2496558"/>
    <lineage>
        <taxon>Bacteria</taxon>
        <taxon>Bacillati</taxon>
        <taxon>Bacillota</taxon>
        <taxon>Bacilli</taxon>
        <taxon>Bacillales</taxon>
        <taxon>Paenibacillaceae</taxon>
        <taxon>Paenibacillus</taxon>
    </lineage>
</organism>
<dbReference type="CDD" id="cd06171">
    <property type="entry name" value="Sigma70_r4"/>
    <property type="match status" value="1"/>
</dbReference>
<feature type="coiled-coil region" evidence="1">
    <location>
        <begin position="1"/>
        <end position="35"/>
    </location>
</feature>
<reference evidence="3 4" key="1">
    <citation type="submission" date="2018-12" db="EMBL/GenBank/DDBJ databases">
        <title>Bacillus ochoae sp. nov., Paenibacillus whitsoniae sp. nov., Paenibacillus spiritus sp. nov. Isolated from the Mars Exploration Rover during spacecraft assembly.</title>
        <authorList>
            <person name="Seuylemezian A."/>
            <person name="Vaishampayan P."/>
        </authorList>
    </citation>
    <scope>NUCLEOTIDE SEQUENCE [LARGE SCALE GENOMIC DNA]</scope>
    <source>
        <strain evidence="3 4">MER 54</strain>
    </source>
</reference>
<dbReference type="GO" id="GO:0006352">
    <property type="term" value="P:DNA-templated transcription initiation"/>
    <property type="evidence" value="ECO:0007669"/>
    <property type="project" value="InterPro"/>
</dbReference>
<dbReference type="Proteomes" id="UP000276128">
    <property type="component" value="Unassembled WGS sequence"/>
</dbReference>
<comment type="caution">
    <text evidence="3">The sequence shown here is derived from an EMBL/GenBank/DDBJ whole genome shotgun (WGS) entry which is preliminary data.</text>
</comment>